<sequence length="189" mass="21571">MERHKCKLCFRVFPNGRCLGGHMKSHLAKIRLPPKSSSAITCRCHRRPDDNESFSSFSYSSSGEEEDEQEIIKSRAVAEFGGFGSGCDEAVYGLKENPRKRFRVADPEFSFAGSSSVVHDRESETESRNPTRRRRDVPGDAINWKQRFSYNRGEIEEGEEVETENGGEIKKWAEIEEDDQGIMERSSRI</sequence>
<gene>
    <name evidence="3" type="ORF">LITE_LOCUS41136</name>
</gene>
<organism evidence="3 4">
    <name type="scientific">Linum tenue</name>
    <dbReference type="NCBI Taxonomy" id="586396"/>
    <lineage>
        <taxon>Eukaryota</taxon>
        <taxon>Viridiplantae</taxon>
        <taxon>Streptophyta</taxon>
        <taxon>Embryophyta</taxon>
        <taxon>Tracheophyta</taxon>
        <taxon>Spermatophyta</taxon>
        <taxon>Magnoliopsida</taxon>
        <taxon>eudicotyledons</taxon>
        <taxon>Gunneridae</taxon>
        <taxon>Pentapetalae</taxon>
        <taxon>rosids</taxon>
        <taxon>fabids</taxon>
        <taxon>Malpighiales</taxon>
        <taxon>Linaceae</taxon>
        <taxon>Linum</taxon>
    </lineage>
</organism>
<evidence type="ECO:0000256" key="1">
    <source>
        <dbReference type="SAM" id="MobiDB-lite"/>
    </source>
</evidence>
<name>A0AAV0Q202_9ROSI</name>
<dbReference type="EMBL" id="CAMGYJ010000009">
    <property type="protein sequence ID" value="CAI0505480.1"/>
    <property type="molecule type" value="Genomic_DNA"/>
</dbReference>
<feature type="domain" description="C2H2-type" evidence="2">
    <location>
        <begin position="6"/>
        <end position="26"/>
    </location>
</feature>
<proteinExistence type="predicted"/>
<dbReference type="PANTHER" id="PTHR46326:SF8">
    <property type="entry name" value="C2H2-LIKE ZINC FINGER PROTEIN"/>
    <property type="match status" value="1"/>
</dbReference>
<comment type="caution">
    <text evidence="3">The sequence shown here is derived from an EMBL/GenBank/DDBJ whole genome shotgun (WGS) entry which is preliminary data.</text>
</comment>
<evidence type="ECO:0000313" key="4">
    <source>
        <dbReference type="Proteomes" id="UP001154282"/>
    </source>
</evidence>
<evidence type="ECO:0000259" key="2">
    <source>
        <dbReference type="PROSITE" id="PS00028"/>
    </source>
</evidence>
<dbReference type="InterPro" id="IPR013087">
    <property type="entry name" value="Znf_C2H2_type"/>
</dbReference>
<dbReference type="GO" id="GO:0006355">
    <property type="term" value="P:regulation of DNA-templated transcription"/>
    <property type="evidence" value="ECO:0007669"/>
    <property type="project" value="InterPro"/>
</dbReference>
<dbReference type="Proteomes" id="UP001154282">
    <property type="component" value="Unassembled WGS sequence"/>
</dbReference>
<protein>
    <recommendedName>
        <fullName evidence="2">C2H2-type domain-containing protein</fullName>
    </recommendedName>
</protein>
<feature type="compositionally biased region" description="Basic and acidic residues" evidence="1">
    <location>
        <begin position="118"/>
        <end position="129"/>
    </location>
</feature>
<keyword evidence="4" id="KW-1185">Reference proteome</keyword>
<dbReference type="InterPro" id="IPR044303">
    <property type="entry name" value="ZAT1/4/9"/>
</dbReference>
<dbReference type="AlphaFoldDB" id="A0AAV0Q202"/>
<dbReference type="PROSITE" id="PS00028">
    <property type="entry name" value="ZINC_FINGER_C2H2_1"/>
    <property type="match status" value="1"/>
</dbReference>
<feature type="region of interest" description="Disordered" evidence="1">
    <location>
        <begin position="113"/>
        <end position="140"/>
    </location>
</feature>
<dbReference type="PANTHER" id="PTHR46326">
    <property type="entry name" value="ZINC FINGER PROTEIN ZAT1-RELATED"/>
    <property type="match status" value="1"/>
</dbReference>
<reference evidence="3" key="1">
    <citation type="submission" date="2022-08" db="EMBL/GenBank/DDBJ databases">
        <authorList>
            <person name="Gutierrez-Valencia J."/>
        </authorList>
    </citation>
    <scope>NUCLEOTIDE SEQUENCE</scope>
</reference>
<evidence type="ECO:0000313" key="3">
    <source>
        <dbReference type="EMBL" id="CAI0505480.1"/>
    </source>
</evidence>
<accession>A0AAV0Q202</accession>